<accession>A0A0E9RGQ4</accession>
<evidence type="ECO:0000313" key="1">
    <source>
        <dbReference type="EMBL" id="JAH28254.1"/>
    </source>
</evidence>
<name>A0A0E9RGQ4_ANGAN</name>
<reference evidence="1" key="2">
    <citation type="journal article" date="2015" name="Fish Shellfish Immunol.">
        <title>Early steps in the European eel (Anguilla anguilla)-Vibrio vulnificus interaction in the gills: Role of the RtxA13 toxin.</title>
        <authorList>
            <person name="Callol A."/>
            <person name="Pajuelo D."/>
            <person name="Ebbesson L."/>
            <person name="Teles M."/>
            <person name="MacKenzie S."/>
            <person name="Amaro C."/>
        </authorList>
    </citation>
    <scope>NUCLEOTIDE SEQUENCE</scope>
</reference>
<reference evidence="1" key="1">
    <citation type="submission" date="2014-11" db="EMBL/GenBank/DDBJ databases">
        <authorList>
            <person name="Amaro Gonzalez C."/>
        </authorList>
    </citation>
    <scope>NUCLEOTIDE SEQUENCE</scope>
</reference>
<proteinExistence type="predicted"/>
<organism evidence="1">
    <name type="scientific">Anguilla anguilla</name>
    <name type="common">European freshwater eel</name>
    <name type="synonym">Muraena anguilla</name>
    <dbReference type="NCBI Taxonomy" id="7936"/>
    <lineage>
        <taxon>Eukaryota</taxon>
        <taxon>Metazoa</taxon>
        <taxon>Chordata</taxon>
        <taxon>Craniata</taxon>
        <taxon>Vertebrata</taxon>
        <taxon>Euteleostomi</taxon>
        <taxon>Actinopterygii</taxon>
        <taxon>Neopterygii</taxon>
        <taxon>Teleostei</taxon>
        <taxon>Anguilliformes</taxon>
        <taxon>Anguillidae</taxon>
        <taxon>Anguilla</taxon>
    </lineage>
</organism>
<dbReference type="AlphaFoldDB" id="A0A0E9RGQ4"/>
<dbReference type="EMBL" id="GBXM01080323">
    <property type="protein sequence ID" value="JAH28254.1"/>
    <property type="molecule type" value="Transcribed_RNA"/>
</dbReference>
<sequence length="51" mass="5775">MTRAYSFFITQCLELGTYTSSTTKSPTAAVLNCYQSSRKWIAFHSERESAC</sequence>
<protein>
    <submittedName>
        <fullName evidence="1">Uncharacterized protein</fullName>
    </submittedName>
</protein>